<dbReference type="AlphaFoldDB" id="A0A1Z5JBZ9"/>
<keyword evidence="1" id="KW-0732">Signal</keyword>
<comment type="caution">
    <text evidence="2">The sequence shown here is derived from an EMBL/GenBank/DDBJ whole genome shotgun (WGS) entry which is preliminary data.</text>
</comment>
<protein>
    <submittedName>
        <fullName evidence="2">Uncharacterized protein</fullName>
    </submittedName>
</protein>
<accession>A0A1Z5JBZ9</accession>
<feature type="chain" id="PRO_5012441861" evidence="1">
    <location>
        <begin position="25"/>
        <end position="189"/>
    </location>
</feature>
<evidence type="ECO:0000313" key="2">
    <source>
        <dbReference type="EMBL" id="GAX11328.1"/>
    </source>
</evidence>
<dbReference type="InParanoid" id="A0A1Z5JBZ9"/>
<organism evidence="2 3">
    <name type="scientific">Fistulifera solaris</name>
    <name type="common">Oleaginous diatom</name>
    <dbReference type="NCBI Taxonomy" id="1519565"/>
    <lineage>
        <taxon>Eukaryota</taxon>
        <taxon>Sar</taxon>
        <taxon>Stramenopiles</taxon>
        <taxon>Ochrophyta</taxon>
        <taxon>Bacillariophyta</taxon>
        <taxon>Bacillariophyceae</taxon>
        <taxon>Bacillariophycidae</taxon>
        <taxon>Naviculales</taxon>
        <taxon>Naviculaceae</taxon>
        <taxon>Fistulifera</taxon>
    </lineage>
</organism>
<dbReference type="OrthoDB" id="48618at2759"/>
<name>A0A1Z5JBZ9_FISSO</name>
<proteinExistence type="predicted"/>
<dbReference type="EMBL" id="BDSP01000040">
    <property type="protein sequence ID" value="GAX11328.1"/>
    <property type="molecule type" value="Genomic_DNA"/>
</dbReference>
<evidence type="ECO:0000256" key="1">
    <source>
        <dbReference type="SAM" id="SignalP"/>
    </source>
</evidence>
<feature type="signal peptide" evidence="1">
    <location>
        <begin position="1"/>
        <end position="24"/>
    </location>
</feature>
<gene>
    <name evidence="2" type="ORF">FisN_15Lh259</name>
</gene>
<keyword evidence="3" id="KW-1185">Reference proteome</keyword>
<sequence length="189" mass="21956">MPSTFRFLLGILLFFFFWAETLHAFSVTSPTTRRTYWTTTRLFAVTPNQIKFLRKEAAQRLARKSLSQVFLPDQEDGMMMTSSSSSSFPAIWEALQQHELVQIRGISRDNIRHVYVTAQQMVLELNYFMSTKTRTQVELIETSGHSALLYAPADPPRIILRSSYKEGQWTKKPKKPRDHRGQIIQVEDL</sequence>
<evidence type="ECO:0000313" key="3">
    <source>
        <dbReference type="Proteomes" id="UP000198406"/>
    </source>
</evidence>
<dbReference type="Proteomes" id="UP000198406">
    <property type="component" value="Unassembled WGS sequence"/>
</dbReference>
<reference evidence="2 3" key="1">
    <citation type="journal article" date="2015" name="Plant Cell">
        <title>Oil accumulation by the oleaginous diatom Fistulifera solaris as revealed by the genome and transcriptome.</title>
        <authorList>
            <person name="Tanaka T."/>
            <person name="Maeda Y."/>
            <person name="Veluchamy A."/>
            <person name="Tanaka M."/>
            <person name="Abida H."/>
            <person name="Marechal E."/>
            <person name="Bowler C."/>
            <person name="Muto M."/>
            <person name="Sunaga Y."/>
            <person name="Tanaka M."/>
            <person name="Yoshino T."/>
            <person name="Taniguchi T."/>
            <person name="Fukuda Y."/>
            <person name="Nemoto M."/>
            <person name="Matsumoto M."/>
            <person name="Wong P.S."/>
            <person name="Aburatani S."/>
            <person name="Fujibuchi W."/>
        </authorList>
    </citation>
    <scope>NUCLEOTIDE SEQUENCE [LARGE SCALE GENOMIC DNA]</scope>
    <source>
        <strain evidence="2 3">JPCC DA0580</strain>
    </source>
</reference>